<feature type="domain" description="DUF1989" evidence="1">
    <location>
        <begin position="7"/>
        <end position="175"/>
    </location>
</feature>
<dbReference type="Proteomes" id="UP000271573">
    <property type="component" value="Chromosome"/>
</dbReference>
<dbReference type="AlphaFoldDB" id="A0A3G9ICR5"/>
<accession>A0A3G9ICR5</accession>
<organism evidence="2 3">
    <name type="scientific">Nocardioides baekrokdamisoli</name>
    <dbReference type="NCBI Taxonomy" id="1804624"/>
    <lineage>
        <taxon>Bacteria</taxon>
        <taxon>Bacillati</taxon>
        <taxon>Actinomycetota</taxon>
        <taxon>Actinomycetes</taxon>
        <taxon>Propionibacteriales</taxon>
        <taxon>Nocardioidaceae</taxon>
        <taxon>Nocardioides</taxon>
    </lineage>
</organism>
<dbReference type="InterPro" id="IPR018959">
    <property type="entry name" value="DUF1989"/>
</dbReference>
<proteinExistence type="predicted"/>
<keyword evidence="3" id="KW-1185">Reference proteome</keyword>
<name>A0A3G9ICR5_9ACTN</name>
<evidence type="ECO:0000313" key="3">
    <source>
        <dbReference type="Proteomes" id="UP000271573"/>
    </source>
</evidence>
<sequence>MTAIAHEIPGGACWSISVPADRLITLTALGAATNVSMQLFAADRLDRLNVPDTMKAQMSACIKPPMVLMSDRGTGLASVVASTLGWHDCLGGLGSDAHLVGGTSYASHRNDWKRSARTLMLLEFAKYGLGESDLHASVNWFSKVAISDPDAGLSLTPGHCSAGDAVTLRTEQPVLVMLSTCPHPLSPDGATDGVAVAISEAEPVSADDPSRTWRAESGRALDVTEMVVLR</sequence>
<reference evidence="2 3" key="1">
    <citation type="submission" date="2018-11" db="EMBL/GenBank/DDBJ databases">
        <title>Complete genome sequence of Nocardioides baekrokdamisoli strain KCTC 39748.</title>
        <authorList>
            <person name="Kang S.W."/>
            <person name="Lee K.C."/>
            <person name="Kim K.K."/>
            <person name="Kim J.S."/>
            <person name="Kim D.S."/>
            <person name="Ko S.H."/>
            <person name="Yang S.H."/>
            <person name="Shin Y.K."/>
            <person name="Lee J.S."/>
        </authorList>
    </citation>
    <scope>NUCLEOTIDE SEQUENCE [LARGE SCALE GENOMIC DNA]</scope>
    <source>
        <strain evidence="2 3">KCTC 39748</strain>
    </source>
</reference>
<dbReference type="PANTHER" id="PTHR31527:SF0">
    <property type="entry name" value="RE64534P"/>
    <property type="match status" value="1"/>
</dbReference>
<dbReference type="EMBL" id="AP019307">
    <property type="protein sequence ID" value="BBH16737.1"/>
    <property type="molecule type" value="Genomic_DNA"/>
</dbReference>
<evidence type="ECO:0000313" key="2">
    <source>
        <dbReference type="EMBL" id="BBH16737.1"/>
    </source>
</evidence>
<dbReference type="PANTHER" id="PTHR31527">
    <property type="entry name" value="RE64534P"/>
    <property type="match status" value="1"/>
</dbReference>
<evidence type="ECO:0000259" key="1">
    <source>
        <dbReference type="Pfam" id="PF09347"/>
    </source>
</evidence>
<dbReference type="KEGG" id="nbe:Back2_10240"/>
<dbReference type="OrthoDB" id="9772660at2"/>
<dbReference type="Pfam" id="PF09347">
    <property type="entry name" value="DUF1989"/>
    <property type="match status" value="1"/>
</dbReference>
<dbReference type="RefSeq" id="WP_125567351.1">
    <property type="nucleotide sequence ID" value="NZ_AP019307.1"/>
</dbReference>
<protein>
    <submittedName>
        <fullName evidence="2">Urea carboxylase</fullName>
    </submittedName>
</protein>
<gene>
    <name evidence="2" type="ORF">Back2_10240</name>
</gene>